<keyword evidence="2" id="KW-1185">Reference proteome</keyword>
<reference evidence="1" key="1">
    <citation type="submission" date="2017-10" db="EMBL/GenBank/DDBJ databases">
        <title>Massilia psychrophilum sp. nov., a novel purple-pigmented bacterium isolated from Tianshan glacier, Xinjiang Municipality, China.</title>
        <authorList>
            <person name="Wang H."/>
        </authorList>
    </citation>
    <scope>NUCLEOTIDE SEQUENCE [LARGE SCALE GENOMIC DNA]</scope>
    <source>
        <strain evidence="1">B2</strain>
    </source>
</reference>
<dbReference type="Proteomes" id="UP000229897">
    <property type="component" value="Chromosome"/>
</dbReference>
<dbReference type="AlphaFoldDB" id="A0A2D2DS33"/>
<organism evidence="1 2">
    <name type="scientific">Massilia violaceinigra</name>
    <dbReference type="NCBI Taxonomy" id="2045208"/>
    <lineage>
        <taxon>Bacteria</taxon>
        <taxon>Pseudomonadati</taxon>
        <taxon>Pseudomonadota</taxon>
        <taxon>Betaproteobacteria</taxon>
        <taxon>Burkholderiales</taxon>
        <taxon>Oxalobacteraceae</taxon>
        <taxon>Telluria group</taxon>
        <taxon>Massilia</taxon>
    </lineage>
</organism>
<accession>A0A2D2DS33</accession>
<evidence type="ECO:0000313" key="1">
    <source>
        <dbReference type="EMBL" id="ATQ77785.1"/>
    </source>
</evidence>
<gene>
    <name evidence="1" type="ORF">CR152_27255</name>
</gene>
<dbReference type="KEGG" id="mass:CR152_27255"/>
<sequence>MAANSLRAVFMNRVSAARQYSNTRSGKERVYAMATAKVNKYERENPWYEARLSGFLAVPSGAR</sequence>
<name>A0A2D2DS33_9BURK</name>
<evidence type="ECO:0000313" key="2">
    <source>
        <dbReference type="Proteomes" id="UP000229897"/>
    </source>
</evidence>
<protein>
    <submittedName>
        <fullName evidence="1">Uncharacterized protein</fullName>
    </submittedName>
</protein>
<proteinExistence type="predicted"/>
<dbReference type="EMBL" id="CP024608">
    <property type="protein sequence ID" value="ATQ77785.1"/>
    <property type="molecule type" value="Genomic_DNA"/>
</dbReference>